<dbReference type="InterPro" id="IPR052585">
    <property type="entry name" value="Lipid_raft_assoc_Zn_ADH"/>
</dbReference>
<dbReference type="InterPro" id="IPR013154">
    <property type="entry name" value="ADH-like_N"/>
</dbReference>
<dbReference type="CDD" id="cd05289">
    <property type="entry name" value="MDR_like_2"/>
    <property type="match status" value="1"/>
</dbReference>
<dbReference type="InterPro" id="IPR011032">
    <property type="entry name" value="GroES-like_sf"/>
</dbReference>
<dbReference type="PANTHER" id="PTHR43482">
    <property type="entry name" value="PROTEIN AST1-RELATED"/>
    <property type="match status" value="1"/>
</dbReference>
<sequence length="319" mass="33015">MRAVQVTGSKASYQVTLSDSLPAPTPQGCHVLVRVRAAGITADEVTWPELYDSASRVPGHEVSGVVEAVGPDYRGPAAVGDGVFAMLGAAAGQGAQADYAIASPDEIAPKPPSLSHAQAAALPLPILTAWEAIFERAALPSGARVLVTGASGAVGVMLVQLAARVLGAHVTGLAAPSNHALVRDVGASHVLDYNDPEWQSSVTEMDAVFDTVGGQTLARSCNTVKRDGIVVTVADPPPPWALGKEEHGELSRHADVRRVYFVVTSRGSTLSKVAALLEGGQVQPLPVKVFPAGDALDAWAYARKRGREAKAVIEFSAGA</sequence>
<proteinExistence type="predicted"/>
<gene>
    <name evidence="2" type="ORF">G6O67_005366</name>
</gene>
<dbReference type="Pfam" id="PF13602">
    <property type="entry name" value="ADH_zinc_N_2"/>
    <property type="match status" value="1"/>
</dbReference>
<comment type="caution">
    <text evidence="2">The sequence shown here is derived from an EMBL/GenBank/DDBJ whole genome shotgun (WGS) entry which is preliminary data.</text>
</comment>
<dbReference type="OrthoDB" id="3509362at2759"/>
<dbReference type="Gene3D" id="3.40.50.720">
    <property type="entry name" value="NAD(P)-binding Rossmann-like Domain"/>
    <property type="match status" value="1"/>
</dbReference>
<dbReference type="PANTHER" id="PTHR43482:SF4">
    <property type="entry name" value="ALCOHOL DEHYDROGENASE, PUTATIVE (AFU_ORTHOLOGUE AFUA_7G06260)-RELATED"/>
    <property type="match status" value="1"/>
</dbReference>
<dbReference type="GO" id="GO:0016491">
    <property type="term" value="F:oxidoreductase activity"/>
    <property type="evidence" value="ECO:0007669"/>
    <property type="project" value="InterPro"/>
</dbReference>
<feature type="domain" description="Enoyl reductase (ER)" evidence="1">
    <location>
        <begin position="8"/>
        <end position="313"/>
    </location>
</feature>
<dbReference type="EMBL" id="JAAVMX010000005">
    <property type="protein sequence ID" value="KAF4509060.1"/>
    <property type="molecule type" value="Genomic_DNA"/>
</dbReference>
<name>A0A8H4V649_9HYPO</name>
<dbReference type="InterPro" id="IPR036291">
    <property type="entry name" value="NAD(P)-bd_dom_sf"/>
</dbReference>
<accession>A0A8H4V649</accession>
<dbReference type="SMART" id="SM00829">
    <property type="entry name" value="PKS_ER"/>
    <property type="match status" value="1"/>
</dbReference>
<evidence type="ECO:0000259" key="1">
    <source>
        <dbReference type="SMART" id="SM00829"/>
    </source>
</evidence>
<dbReference type="Proteomes" id="UP000557566">
    <property type="component" value="Unassembled WGS sequence"/>
</dbReference>
<protein>
    <recommendedName>
        <fullName evidence="1">Enoyl reductase (ER) domain-containing protein</fullName>
    </recommendedName>
</protein>
<reference evidence="2 3" key="1">
    <citation type="journal article" date="2020" name="Genome Biol. Evol.">
        <title>A new high-quality draft genome assembly of the Chinese cordyceps Ophiocordyceps sinensis.</title>
        <authorList>
            <person name="Shu R."/>
            <person name="Zhang J."/>
            <person name="Meng Q."/>
            <person name="Zhang H."/>
            <person name="Zhou G."/>
            <person name="Li M."/>
            <person name="Wu P."/>
            <person name="Zhao Y."/>
            <person name="Chen C."/>
            <person name="Qin Q."/>
        </authorList>
    </citation>
    <scope>NUCLEOTIDE SEQUENCE [LARGE SCALE GENOMIC DNA]</scope>
    <source>
        <strain evidence="2 3">IOZ07</strain>
    </source>
</reference>
<keyword evidence="3" id="KW-1185">Reference proteome</keyword>
<dbReference type="AlphaFoldDB" id="A0A8H4V649"/>
<dbReference type="InterPro" id="IPR020843">
    <property type="entry name" value="ER"/>
</dbReference>
<evidence type="ECO:0000313" key="3">
    <source>
        <dbReference type="Proteomes" id="UP000557566"/>
    </source>
</evidence>
<dbReference type="Gene3D" id="3.90.180.10">
    <property type="entry name" value="Medium-chain alcohol dehydrogenases, catalytic domain"/>
    <property type="match status" value="1"/>
</dbReference>
<organism evidence="2 3">
    <name type="scientific">Ophiocordyceps sinensis</name>
    <dbReference type="NCBI Taxonomy" id="72228"/>
    <lineage>
        <taxon>Eukaryota</taxon>
        <taxon>Fungi</taxon>
        <taxon>Dikarya</taxon>
        <taxon>Ascomycota</taxon>
        <taxon>Pezizomycotina</taxon>
        <taxon>Sordariomycetes</taxon>
        <taxon>Hypocreomycetidae</taxon>
        <taxon>Hypocreales</taxon>
        <taxon>Ophiocordycipitaceae</taxon>
        <taxon>Ophiocordyceps</taxon>
    </lineage>
</organism>
<evidence type="ECO:0000313" key="2">
    <source>
        <dbReference type="EMBL" id="KAF4509060.1"/>
    </source>
</evidence>
<dbReference type="SUPFAM" id="SSF50129">
    <property type="entry name" value="GroES-like"/>
    <property type="match status" value="1"/>
</dbReference>
<dbReference type="Pfam" id="PF08240">
    <property type="entry name" value="ADH_N"/>
    <property type="match status" value="1"/>
</dbReference>
<dbReference type="SUPFAM" id="SSF51735">
    <property type="entry name" value="NAD(P)-binding Rossmann-fold domains"/>
    <property type="match status" value="1"/>
</dbReference>